<gene>
    <name evidence="2" type="ORF">J3R30DRAFT_3304449</name>
</gene>
<proteinExistence type="predicted"/>
<evidence type="ECO:0000259" key="1">
    <source>
        <dbReference type="Pfam" id="PF08969"/>
    </source>
</evidence>
<keyword evidence="3" id="KW-1185">Reference proteome</keyword>
<dbReference type="InterPro" id="IPR015063">
    <property type="entry name" value="USP8_dimer"/>
</dbReference>
<comment type="caution">
    <text evidence="2">The sequence shown here is derived from an EMBL/GenBank/DDBJ whole genome shotgun (WGS) entry which is preliminary data.</text>
</comment>
<dbReference type="Gene3D" id="1.20.58.80">
    <property type="entry name" value="Phosphotransferase system, lactose/cellobiose-type IIA subunit"/>
    <property type="match status" value="1"/>
</dbReference>
<dbReference type="AlphaFoldDB" id="A0A9W9DH21"/>
<evidence type="ECO:0000313" key="2">
    <source>
        <dbReference type="EMBL" id="KAJ4468738.1"/>
    </source>
</evidence>
<sequence length="114" mass="13047">MALNQHSQYARRRPAMISELAARASQTDWDENGAFKHFLRLAERHRKEGKEAVARGDLEEAFVAFARSASIVLEKLPAHQDYYTSLSNTQRHNLTLVRAYLYSRPVIELDSSLS</sequence>
<dbReference type="Pfam" id="PF08969">
    <property type="entry name" value="USP8_dimer"/>
    <property type="match status" value="1"/>
</dbReference>
<feature type="domain" description="USP8 dimerisation" evidence="1">
    <location>
        <begin position="17"/>
        <end position="85"/>
    </location>
</feature>
<reference evidence="2" key="1">
    <citation type="submission" date="2022-08" db="EMBL/GenBank/DDBJ databases">
        <title>A Global Phylogenomic Analysis of the Shiitake Genus Lentinula.</title>
        <authorList>
            <consortium name="DOE Joint Genome Institute"/>
            <person name="Sierra-Patev S."/>
            <person name="Min B."/>
            <person name="Naranjo-Ortiz M."/>
            <person name="Looney B."/>
            <person name="Konkel Z."/>
            <person name="Slot J.C."/>
            <person name="Sakamoto Y."/>
            <person name="Steenwyk J.L."/>
            <person name="Rokas A."/>
            <person name="Carro J."/>
            <person name="Camarero S."/>
            <person name="Ferreira P."/>
            <person name="Molpeceres G."/>
            <person name="Ruiz-Duenas F.J."/>
            <person name="Serrano A."/>
            <person name="Henrissat B."/>
            <person name="Drula E."/>
            <person name="Hughes K.W."/>
            <person name="Mata J.L."/>
            <person name="Ishikawa N.K."/>
            <person name="Vargas-Isla R."/>
            <person name="Ushijima S."/>
            <person name="Smith C.A."/>
            <person name="Ahrendt S."/>
            <person name="Andreopoulos W."/>
            <person name="He G."/>
            <person name="Labutti K."/>
            <person name="Lipzen A."/>
            <person name="Ng V."/>
            <person name="Riley R."/>
            <person name="Sandor L."/>
            <person name="Barry K."/>
            <person name="Martinez A.T."/>
            <person name="Xiao Y."/>
            <person name="Gibbons J.G."/>
            <person name="Terashima K."/>
            <person name="Grigoriev I.V."/>
            <person name="Hibbett D.S."/>
        </authorList>
    </citation>
    <scope>NUCLEOTIDE SEQUENCE</scope>
    <source>
        <strain evidence="2">JLM2183</strain>
    </source>
</reference>
<dbReference type="Proteomes" id="UP001150266">
    <property type="component" value="Unassembled WGS sequence"/>
</dbReference>
<protein>
    <recommendedName>
        <fullName evidence="1">USP8 dimerisation domain-containing protein</fullName>
    </recommendedName>
</protein>
<dbReference type="OrthoDB" id="2965483at2759"/>
<accession>A0A9W9DH21</accession>
<organism evidence="2 3">
    <name type="scientific">Lentinula aciculospora</name>
    <dbReference type="NCBI Taxonomy" id="153920"/>
    <lineage>
        <taxon>Eukaryota</taxon>
        <taxon>Fungi</taxon>
        <taxon>Dikarya</taxon>
        <taxon>Basidiomycota</taxon>
        <taxon>Agaricomycotina</taxon>
        <taxon>Agaricomycetes</taxon>
        <taxon>Agaricomycetidae</taxon>
        <taxon>Agaricales</taxon>
        <taxon>Marasmiineae</taxon>
        <taxon>Omphalotaceae</taxon>
        <taxon>Lentinula</taxon>
    </lineage>
</organism>
<dbReference type="EMBL" id="JAOTPV010000034">
    <property type="protein sequence ID" value="KAJ4468738.1"/>
    <property type="molecule type" value="Genomic_DNA"/>
</dbReference>
<name>A0A9W9DH21_9AGAR</name>
<evidence type="ECO:0000313" key="3">
    <source>
        <dbReference type="Proteomes" id="UP001150266"/>
    </source>
</evidence>